<feature type="domain" description="Beta-hexosaminidase eukaryotic type N-terminal" evidence="2">
    <location>
        <begin position="234"/>
        <end position="314"/>
    </location>
</feature>
<dbReference type="Gene3D" id="3.30.379.10">
    <property type="entry name" value="Chitobiase/beta-hexosaminidase domain 2-like"/>
    <property type="match status" value="1"/>
</dbReference>
<comment type="caution">
    <text evidence="3">The sequence shown here is derived from an EMBL/GenBank/DDBJ whole genome shotgun (WGS) entry which is preliminary data.</text>
</comment>
<sequence>SSIVLLSHNPLNFALADHIEGGCYPSLSNLRRVSSSAPRMKTRWWNSFVISGGDYTADTLLALCYIWFLSGLVYAQTIPMPKNEQLDRKQQKADLFTSTPTQNNTPVDRMYFDEVWKIRLHPSVSVPVPRAPFPTFGMLLPLPKSWFCTKHFFPVVADAMRVKIYGATNYIVESAARRFEALVRSRTGLSSYSVKWSHQQSQLPELARLYLSHSILADHFAGTAGADPNLATTPTGSWPAKAVELLWQRFAVYLKPGQPNGLQTVSILVGSPGLSWPSLEMDESYILTVTAQGILLYANETWGALHGLTSLAQLLWKVTNTSQVRYSIFSIAFDLFSSHRTGIGKYDFNSARINSACF</sequence>
<keyword evidence="1" id="KW-0378">Hydrolase</keyword>
<dbReference type="Pfam" id="PF14845">
    <property type="entry name" value="Glycohydro_20b2"/>
    <property type="match status" value="1"/>
</dbReference>
<dbReference type="OrthoDB" id="6157962at2759"/>
<gene>
    <name evidence="3" type="ORF">FGIG_08217</name>
</gene>
<evidence type="ECO:0000313" key="3">
    <source>
        <dbReference type="EMBL" id="TPP57339.1"/>
    </source>
</evidence>
<keyword evidence="4" id="KW-1185">Reference proteome</keyword>
<accession>A0A504YAY0</accession>
<proteinExistence type="predicted"/>
<dbReference type="InterPro" id="IPR029019">
    <property type="entry name" value="HEX_eukaryotic_N"/>
</dbReference>
<dbReference type="Proteomes" id="UP000316759">
    <property type="component" value="Unassembled WGS sequence"/>
</dbReference>
<dbReference type="STRING" id="46835.A0A504YAY0"/>
<dbReference type="SUPFAM" id="SSF55545">
    <property type="entry name" value="beta-N-acetylhexosaminidase-like domain"/>
    <property type="match status" value="1"/>
</dbReference>
<dbReference type="AlphaFoldDB" id="A0A504YAY0"/>
<dbReference type="GO" id="GO:0016787">
    <property type="term" value="F:hydrolase activity"/>
    <property type="evidence" value="ECO:0007669"/>
    <property type="project" value="UniProtKB-KW"/>
</dbReference>
<evidence type="ECO:0000256" key="1">
    <source>
        <dbReference type="ARBA" id="ARBA00022801"/>
    </source>
</evidence>
<evidence type="ECO:0000313" key="4">
    <source>
        <dbReference type="Proteomes" id="UP000316759"/>
    </source>
</evidence>
<dbReference type="EMBL" id="SUNJ01013340">
    <property type="protein sequence ID" value="TPP57339.1"/>
    <property type="molecule type" value="Genomic_DNA"/>
</dbReference>
<evidence type="ECO:0000259" key="2">
    <source>
        <dbReference type="Pfam" id="PF14845"/>
    </source>
</evidence>
<protein>
    <recommendedName>
        <fullName evidence="2">Beta-hexosaminidase eukaryotic type N-terminal domain-containing protein</fullName>
    </recommendedName>
</protein>
<reference evidence="3 4" key="1">
    <citation type="submission" date="2019-04" db="EMBL/GenBank/DDBJ databases">
        <title>Annotation for the trematode Fasciola gigantica.</title>
        <authorList>
            <person name="Choi Y.-J."/>
        </authorList>
    </citation>
    <scope>NUCLEOTIDE SEQUENCE [LARGE SCALE GENOMIC DNA]</scope>
    <source>
        <strain evidence="3">Uganda_cow_1</strain>
    </source>
</reference>
<organism evidence="3 4">
    <name type="scientific">Fasciola gigantica</name>
    <name type="common">Giant liver fluke</name>
    <dbReference type="NCBI Taxonomy" id="46835"/>
    <lineage>
        <taxon>Eukaryota</taxon>
        <taxon>Metazoa</taxon>
        <taxon>Spiralia</taxon>
        <taxon>Lophotrochozoa</taxon>
        <taxon>Platyhelminthes</taxon>
        <taxon>Trematoda</taxon>
        <taxon>Digenea</taxon>
        <taxon>Plagiorchiida</taxon>
        <taxon>Echinostomata</taxon>
        <taxon>Echinostomatoidea</taxon>
        <taxon>Fasciolidae</taxon>
        <taxon>Fasciola</taxon>
    </lineage>
</organism>
<feature type="non-terminal residue" evidence="3">
    <location>
        <position position="1"/>
    </location>
</feature>
<name>A0A504YAY0_FASGI</name>
<dbReference type="InterPro" id="IPR029018">
    <property type="entry name" value="Hex-like_dom2"/>
</dbReference>